<dbReference type="EMBL" id="JACVVK020000034">
    <property type="protein sequence ID" value="KAK7500874.1"/>
    <property type="molecule type" value="Genomic_DNA"/>
</dbReference>
<protein>
    <submittedName>
        <fullName evidence="1">Uncharacterized protein</fullName>
    </submittedName>
</protein>
<proteinExistence type="predicted"/>
<organism evidence="1 2">
    <name type="scientific">Batillaria attramentaria</name>
    <dbReference type="NCBI Taxonomy" id="370345"/>
    <lineage>
        <taxon>Eukaryota</taxon>
        <taxon>Metazoa</taxon>
        <taxon>Spiralia</taxon>
        <taxon>Lophotrochozoa</taxon>
        <taxon>Mollusca</taxon>
        <taxon>Gastropoda</taxon>
        <taxon>Caenogastropoda</taxon>
        <taxon>Sorbeoconcha</taxon>
        <taxon>Cerithioidea</taxon>
        <taxon>Batillariidae</taxon>
        <taxon>Batillaria</taxon>
    </lineage>
</organism>
<name>A0ABD0LPC7_9CAEN</name>
<dbReference type="Proteomes" id="UP001519460">
    <property type="component" value="Unassembled WGS sequence"/>
</dbReference>
<sequence>MMTCMPSYTPAVSDVGDVRNSSQAKALGRSGAQPCSKYRNITPNDIARECCAEGNTKESVLGRRPTFSRIRSQSSRVFSRSC</sequence>
<comment type="caution">
    <text evidence="1">The sequence shown here is derived from an EMBL/GenBank/DDBJ whole genome shotgun (WGS) entry which is preliminary data.</text>
</comment>
<dbReference type="AlphaFoldDB" id="A0ABD0LPC7"/>
<accession>A0ABD0LPC7</accession>
<reference evidence="1 2" key="1">
    <citation type="journal article" date="2023" name="Sci. Data">
        <title>Genome assembly of the Korean intertidal mud-creeper Batillaria attramentaria.</title>
        <authorList>
            <person name="Patra A.K."/>
            <person name="Ho P.T."/>
            <person name="Jun S."/>
            <person name="Lee S.J."/>
            <person name="Kim Y."/>
            <person name="Won Y.J."/>
        </authorList>
    </citation>
    <scope>NUCLEOTIDE SEQUENCE [LARGE SCALE GENOMIC DNA]</scope>
    <source>
        <strain evidence="1">Wonlab-2016</strain>
    </source>
</reference>
<keyword evidence="2" id="KW-1185">Reference proteome</keyword>
<evidence type="ECO:0000313" key="1">
    <source>
        <dbReference type="EMBL" id="KAK7500874.1"/>
    </source>
</evidence>
<feature type="non-terminal residue" evidence="1">
    <location>
        <position position="82"/>
    </location>
</feature>
<evidence type="ECO:0000313" key="2">
    <source>
        <dbReference type="Proteomes" id="UP001519460"/>
    </source>
</evidence>
<gene>
    <name evidence="1" type="ORF">BaRGS_00007754</name>
</gene>